<evidence type="ECO:0000313" key="3">
    <source>
        <dbReference type="Proteomes" id="UP000288805"/>
    </source>
</evidence>
<keyword evidence="1" id="KW-0812">Transmembrane</keyword>
<keyword evidence="1" id="KW-0472">Membrane</keyword>
<gene>
    <name evidence="2" type="primary">VvCHDh000144_0</name>
    <name evidence="2" type="ORF">CK203_101535</name>
</gene>
<feature type="transmembrane region" description="Helical" evidence="1">
    <location>
        <begin position="160"/>
        <end position="186"/>
    </location>
</feature>
<feature type="transmembrane region" description="Helical" evidence="1">
    <location>
        <begin position="206"/>
        <end position="232"/>
    </location>
</feature>
<dbReference type="AlphaFoldDB" id="A0A438F8R1"/>
<accession>A0A438F8R1</accession>
<protein>
    <submittedName>
        <fullName evidence="2">Ergosterol biosynthetic protein 28</fullName>
    </submittedName>
</protein>
<proteinExistence type="predicted"/>
<evidence type="ECO:0000313" key="2">
    <source>
        <dbReference type="EMBL" id="RVW56340.1"/>
    </source>
</evidence>
<comment type="caution">
    <text evidence="2">The sequence shown here is derived from an EMBL/GenBank/DDBJ whole genome shotgun (WGS) entry which is preliminary data.</text>
</comment>
<sequence>MAVRACDRESGVGAASELAVRSHLPCCGSYKACLSFYWKVETAVVWASTASLFPEIYMAVERERGGVQNHGWERPGRPGFLMTCAPASIYRAMPVLRSKVSPHMDPLPDLGLGWDPGILYSPFPSKPLGIRLPCDDAENCLPDLTDYTEGRGGEGKMRALGWWLMLVGSLRLASVWFGFFDIWALRLAVFSKSPSELAYLPLSIKFVHPFSLFSIQLSLILFLFFFLFTLFFPYSGKIRSGVLVALER</sequence>
<dbReference type="EMBL" id="QGNW01001084">
    <property type="protein sequence ID" value="RVW56340.1"/>
    <property type="molecule type" value="Genomic_DNA"/>
</dbReference>
<evidence type="ECO:0000256" key="1">
    <source>
        <dbReference type="SAM" id="Phobius"/>
    </source>
</evidence>
<organism evidence="2 3">
    <name type="scientific">Vitis vinifera</name>
    <name type="common">Grape</name>
    <dbReference type="NCBI Taxonomy" id="29760"/>
    <lineage>
        <taxon>Eukaryota</taxon>
        <taxon>Viridiplantae</taxon>
        <taxon>Streptophyta</taxon>
        <taxon>Embryophyta</taxon>
        <taxon>Tracheophyta</taxon>
        <taxon>Spermatophyta</taxon>
        <taxon>Magnoliopsida</taxon>
        <taxon>eudicotyledons</taxon>
        <taxon>Gunneridae</taxon>
        <taxon>Pentapetalae</taxon>
        <taxon>rosids</taxon>
        <taxon>Vitales</taxon>
        <taxon>Vitaceae</taxon>
        <taxon>Viteae</taxon>
        <taxon>Vitis</taxon>
    </lineage>
</organism>
<name>A0A438F8R1_VITVI</name>
<reference evidence="2 3" key="1">
    <citation type="journal article" date="2018" name="PLoS Genet.">
        <title>Population sequencing reveals clonal diversity and ancestral inbreeding in the grapevine cultivar Chardonnay.</title>
        <authorList>
            <person name="Roach M.J."/>
            <person name="Johnson D.L."/>
            <person name="Bohlmann J."/>
            <person name="van Vuuren H.J."/>
            <person name="Jones S.J."/>
            <person name="Pretorius I.S."/>
            <person name="Schmidt S.A."/>
            <person name="Borneman A.R."/>
        </authorList>
    </citation>
    <scope>NUCLEOTIDE SEQUENCE [LARGE SCALE GENOMIC DNA]</scope>
    <source>
        <strain evidence="3">cv. Chardonnay</strain>
        <tissue evidence="2">Leaf</tissue>
    </source>
</reference>
<keyword evidence="1" id="KW-1133">Transmembrane helix</keyword>
<dbReference type="Proteomes" id="UP000288805">
    <property type="component" value="Unassembled WGS sequence"/>
</dbReference>